<reference evidence="1 2" key="1">
    <citation type="submission" date="2020-09" db="EMBL/GenBank/DDBJ databases">
        <authorList>
            <person name="Yoon J.-W."/>
        </authorList>
    </citation>
    <scope>NUCLEOTIDE SEQUENCE [LARGE SCALE GENOMIC DNA]</scope>
    <source>
        <strain evidence="1 2">KMU-140</strain>
    </source>
</reference>
<dbReference type="EMBL" id="JACXLC010000001">
    <property type="protein sequence ID" value="MBD2842243.1"/>
    <property type="molecule type" value="Genomic_DNA"/>
</dbReference>
<protein>
    <submittedName>
        <fullName evidence="1">DUF2190 family protein</fullName>
    </submittedName>
</protein>
<dbReference type="PIRSF" id="PIRSF030771">
    <property type="entry name" value="UCP030771"/>
    <property type="match status" value="1"/>
</dbReference>
<accession>A0ABR8KNI7</accession>
<gene>
    <name evidence="1" type="ORF">IB285_08250</name>
</gene>
<dbReference type="Pfam" id="PF09956">
    <property type="entry name" value="Phage_cement_2"/>
    <property type="match status" value="1"/>
</dbReference>
<proteinExistence type="predicted"/>
<evidence type="ECO:0000313" key="1">
    <source>
        <dbReference type="EMBL" id="MBD2842243.1"/>
    </source>
</evidence>
<sequence length="111" mass="11135">MKNYVQKGNHLDVDSPANVESGDLVFVGSIFGIAAINANVGDPLVLTLGGVFDLPKVAAEALSTGDPVYFDSGDSLVTGSDGGGANALIGVAVKDAANPSASAIVRLNDTF</sequence>
<dbReference type="RefSeq" id="WP_190789042.1">
    <property type="nucleotide sequence ID" value="NZ_JACXLC010000001.1"/>
</dbReference>
<evidence type="ECO:0000313" key="2">
    <source>
        <dbReference type="Proteomes" id="UP000635384"/>
    </source>
</evidence>
<organism evidence="1 2">
    <name type="scientific">Erythrobacter rubeus</name>
    <dbReference type="NCBI Taxonomy" id="2760803"/>
    <lineage>
        <taxon>Bacteria</taxon>
        <taxon>Pseudomonadati</taxon>
        <taxon>Pseudomonadota</taxon>
        <taxon>Alphaproteobacteria</taxon>
        <taxon>Sphingomonadales</taxon>
        <taxon>Erythrobacteraceae</taxon>
        <taxon>Erythrobacter/Porphyrobacter group</taxon>
        <taxon>Erythrobacter</taxon>
    </lineage>
</organism>
<dbReference type="Proteomes" id="UP000635384">
    <property type="component" value="Unassembled WGS sequence"/>
</dbReference>
<dbReference type="InterPro" id="IPR011231">
    <property type="entry name" value="Phage_VT1-Sakai_H0018"/>
</dbReference>
<keyword evidence="2" id="KW-1185">Reference proteome</keyword>
<comment type="caution">
    <text evidence="1">The sequence shown here is derived from an EMBL/GenBank/DDBJ whole genome shotgun (WGS) entry which is preliminary data.</text>
</comment>
<name>A0ABR8KNI7_9SPHN</name>